<protein>
    <submittedName>
        <fullName evidence="1">Uncharacterized protein</fullName>
    </submittedName>
</protein>
<organism evidence="1 2">
    <name type="scientific">Xanthomonas phage Langgrundblatt2</name>
    <dbReference type="NCBI Taxonomy" id="2939129"/>
    <lineage>
        <taxon>Viruses</taxon>
        <taxon>Duplodnaviria</taxon>
        <taxon>Heunggongvirae</taxon>
        <taxon>Uroviricota</taxon>
        <taxon>Caudoviricetes</taxon>
        <taxon>Stanbaylleyvirinae</taxon>
        <taxon>Shirevirus</taxon>
        <taxon>Shirevirus langgrundblatt2</taxon>
    </lineage>
</organism>
<name>A0A9E7J5I7_9CAUD</name>
<evidence type="ECO:0000313" key="2">
    <source>
        <dbReference type="Proteomes" id="UP001056424"/>
    </source>
</evidence>
<reference evidence="1" key="1">
    <citation type="journal article" date="2022" name="Viruses">
        <title>Isolation of novel Xanthomonas phages for the plant pathogens X. translucens and X. campestris.</title>
        <authorList>
            <person name="Erdrich S.H."/>
            <person name="Sharma V."/>
            <person name="Schurr U."/>
            <person name="Arsova B."/>
            <person name="Frunzke J."/>
        </authorList>
    </citation>
    <scope>NUCLEOTIDE SEQUENCE</scope>
</reference>
<evidence type="ECO:0000313" key="1">
    <source>
        <dbReference type="EMBL" id="URA06838.1"/>
    </source>
</evidence>
<proteinExistence type="predicted"/>
<dbReference type="Proteomes" id="UP001056424">
    <property type="component" value="Segment"/>
</dbReference>
<keyword evidence="2" id="KW-1185">Reference proteome</keyword>
<dbReference type="EMBL" id="ON189043">
    <property type="protein sequence ID" value="URA06838.1"/>
    <property type="molecule type" value="Genomic_DNA"/>
</dbReference>
<accession>A0A9E7J5I7</accession>
<gene>
    <name evidence="1" type="ORF">Langgrundblatt2_BL2007</name>
</gene>
<sequence length="47" mass="5273">MIFQVEVFAAGPIYAFTFKLFGIPIYRYSRLNTNDAPKHHSGGLVKG</sequence>